<dbReference type="Proteomes" id="UP000000447">
    <property type="component" value="Chromosome"/>
</dbReference>
<dbReference type="KEGG" id="tro:trd_0844"/>
<evidence type="ECO:0000256" key="1">
    <source>
        <dbReference type="SAM" id="MobiDB-lite"/>
    </source>
</evidence>
<reference evidence="2 3" key="1">
    <citation type="journal article" date="2009" name="PLoS ONE">
        <title>Complete genome sequence of the aerobic CO-oxidizing thermophile Thermomicrobium roseum.</title>
        <authorList>
            <person name="Wu D."/>
            <person name="Raymond J."/>
            <person name="Wu M."/>
            <person name="Chatterji S."/>
            <person name="Ren Q."/>
            <person name="Graham J.E."/>
            <person name="Bryant D.A."/>
            <person name="Robb F."/>
            <person name="Colman A."/>
            <person name="Tallon L.J."/>
            <person name="Badger J.H."/>
            <person name="Madupu R."/>
            <person name="Ward N.L."/>
            <person name="Eisen J.A."/>
        </authorList>
    </citation>
    <scope>NUCLEOTIDE SEQUENCE [LARGE SCALE GENOMIC DNA]</scope>
    <source>
        <strain evidence="3">ATCC 27502 / DSM 5159 / P-2</strain>
    </source>
</reference>
<organism evidence="2 3">
    <name type="scientific">Thermomicrobium roseum (strain ATCC 27502 / DSM 5159 / P-2)</name>
    <dbReference type="NCBI Taxonomy" id="309801"/>
    <lineage>
        <taxon>Bacteria</taxon>
        <taxon>Pseudomonadati</taxon>
        <taxon>Thermomicrobiota</taxon>
        <taxon>Thermomicrobia</taxon>
        <taxon>Thermomicrobiales</taxon>
        <taxon>Thermomicrobiaceae</taxon>
        <taxon>Thermomicrobium</taxon>
    </lineage>
</organism>
<evidence type="ECO:0008006" key="4">
    <source>
        <dbReference type="Google" id="ProtNLM"/>
    </source>
</evidence>
<sequence>MTGLLLGMMIIALSVMLTHPLPGERYGAPSTSLAQVTEVVPPQSPPQETIARSESRAPQDEDTSPSETRSVFPREQAPQRVSTLAVAECCGPFVWAGRDWLLVYDEQPYPGAWLVNVVSGERRWIAAWFGLPAGDIIAVRNPHSRRTELYSWDGTVEASIDTGESLALLDPTGRWAVWSVVEEQAVPSSAVSRVARLFVLDRWTGETRTLGRLRVSTLAWTSDGSRLLLIGSLPDGTRLGVWRVTPAEGTVDLIVPGHFYTNLQVISGTHTALVTRVLSGDPEEDGVWLIEVDRGTVRRAPFVLQYRAAREFVWVLELGKERDRVFGYRWPDLEICVQHELGGHVLGDAWEIEPDSSWIAYWREEDRRVIVEALEACSCHR</sequence>
<protein>
    <recommendedName>
        <fullName evidence="4">WD40 repeat domain-containing protein</fullName>
    </recommendedName>
</protein>
<evidence type="ECO:0000313" key="3">
    <source>
        <dbReference type="Proteomes" id="UP000000447"/>
    </source>
</evidence>
<proteinExistence type="predicted"/>
<accession>B9KZD1</accession>
<gene>
    <name evidence="2" type="ordered locus">trd_0844</name>
</gene>
<dbReference type="eggNOG" id="ENOG5030IPR">
    <property type="taxonomic scope" value="Bacteria"/>
</dbReference>
<dbReference type="EMBL" id="CP001275">
    <property type="protein sequence ID" value="ACM05502.1"/>
    <property type="molecule type" value="Genomic_DNA"/>
</dbReference>
<name>B9KZD1_THERP</name>
<dbReference type="SUPFAM" id="SSF82171">
    <property type="entry name" value="DPP6 N-terminal domain-like"/>
    <property type="match status" value="1"/>
</dbReference>
<dbReference type="HOGENOM" id="CLU_725473_0_0_0"/>
<dbReference type="STRING" id="309801.trd_0844"/>
<dbReference type="AlphaFoldDB" id="B9KZD1"/>
<keyword evidence="3" id="KW-1185">Reference proteome</keyword>
<evidence type="ECO:0000313" key="2">
    <source>
        <dbReference type="EMBL" id="ACM05502.1"/>
    </source>
</evidence>
<feature type="region of interest" description="Disordered" evidence="1">
    <location>
        <begin position="39"/>
        <end position="76"/>
    </location>
</feature>